<evidence type="ECO:0000313" key="22">
    <source>
        <dbReference type="EMBL" id="KAG9272759.1"/>
    </source>
</evidence>
<organism evidence="22 23">
    <name type="scientific">Astyanax mexicanus</name>
    <name type="common">Blind cave fish</name>
    <name type="synonym">Astyanax fasciatus mexicanus</name>
    <dbReference type="NCBI Taxonomy" id="7994"/>
    <lineage>
        <taxon>Eukaryota</taxon>
        <taxon>Metazoa</taxon>
        <taxon>Chordata</taxon>
        <taxon>Craniata</taxon>
        <taxon>Vertebrata</taxon>
        <taxon>Euteleostomi</taxon>
        <taxon>Actinopterygii</taxon>
        <taxon>Neopterygii</taxon>
        <taxon>Teleostei</taxon>
        <taxon>Ostariophysi</taxon>
        <taxon>Characiformes</taxon>
        <taxon>Characoidei</taxon>
        <taxon>Acestrorhamphidae</taxon>
        <taxon>Acestrorhamphinae</taxon>
        <taxon>Astyanax</taxon>
    </lineage>
</organism>
<keyword evidence="6" id="KW-0597">Phosphoprotein</keyword>
<dbReference type="GO" id="GO:0000287">
    <property type="term" value="F:magnesium ion binding"/>
    <property type="evidence" value="ECO:0007669"/>
    <property type="project" value="UniProtKB-ARBA"/>
</dbReference>
<feature type="compositionally biased region" description="Basic and acidic residues" evidence="20">
    <location>
        <begin position="379"/>
        <end position="389"/>
    </location>
</feature>
<dbReference type="EC" id="2.7.11.1" evidence="3"/>
<evidence type="ECO:0000313" key="23">
    <source>
        <dbReference type="Proteomes" id="UP000752171"/>
    </source>
</evidence>
<evidence type="ECO:0000256" key="2">
    <source>
        <dbReference type="ARBA" id="ARBA00006692"/>
    </source>
</evidence>
<evidence type="ECO:0000256" key="17">
    <source>
        <dbReference type="ARBA" id="ARBA00048679"/>
    </source>
</evidence>
<dbReference type="Gene3D" id="1.10.510.10">
    <property type="entry name" value="Transferase(Phosphotransferase) domain 1"/>
    <property type="match status" value="1"/>
</dbReference>
<feature type="domain" description="Protein kinase" evidence="21">
    <location>
        <begin position="14"/>
        <end position="259"/>
    </location>
</feature>
<keyword evidence="9 18" id="KW-0547">Nucleotide-binding</keyword>
<dbReference type="PANTHER" id="PTHR24346">
    <property type="entry name" value="MAP/MICROTUBULE AFFINITY-REGULATING KINASE"/>
    <property type="match status" value="1"/>
</dbReference>
<dbReference type="AlphaFoldDB" id="A0A8T2LMD3"/>
<dbReference type="PROSITE" id="PS00108">
    <property type="entry name" value="PROTEIN_KINASE_ST"/>
    <property type="match status" value="1"/>
</dbReference>
<dbReference type="GO" id="GO:0000226">
    <property type="term" value="P:microtubule cytoskeleton organization"/>
    <property type="evidence" value="ECO:0007669"/>
    <property type="project" value="TreeGrafter"/>
</dbReference>
<comment type="catalytic activity">
    <reaction evidence="17">
        <text>L-seryl-[protein] + ATP = O-phospho-L-seryl-[protein] + ADP + H(+)</text>
        <dbReference type="Rhea" id="RHEA:17989"/>
        <dbReference type="Rhea" id="RHEA-COMP:9863"/>
        <dbReference type="Rhea" id="RHEA-COMP:11604"/>
        <dbReference type="ChEBI" id="CHEBI:15378"/>
        <dbReference type="ChEBI" id="CHEBI:29999"/>
        <dbReference type="ChEBI" id="CHEBI:30616"/>
        <dbReference type="ChEBI" id="CHEBI:83421"/>
        <dbReference type="ChEBI" id="CHEBI:456216"/>
        <dbReference type="EC" id="2.7.11.1"/>
    </reaction>
</comment>
<evidence type="ECO:0000256" key="8">
    <source>
        <dbReference type="ARBA" id="ARBA00022723"/>
    </source>
</evidence>
<feature type="region of interest" description="Disordered" evidence="20">
    <location>
        <begin position="356"/>
        <end position="392"/>
    </location>
</feature>
<evidence type="ECO:0000256" key="6">
    <source>
        <dbReference type="ARBA" id="ARBA00022553"/>
    </source>
</evidence>
<dbReference type="PROSITE" id="PS50011">
    <property type="entry name" value="PROTEIN_KINASE_DOM"/>
    <property type="match status" value="1"/>
</dbReference>
<keyword evidence="15" id="KW-0744">Spermatogenesis</keyword>
<dbReference type="GO" id="GO:0005524">
    <property type="term" value="F:ATP binding"/>
    <property type="evidence" value="ECO:0007669"/>
    <property type="project" value="UniProtKB-UniRule"/>
</dbReference>
<comment type="similarity">
    <text evidence="2">Belongs to the protein kinase superfamily. CAMK Ser/Thr protein kinase family.</text>
</comment>
<evidence type="ECO:0000256" key="20">
    <source>
        <dbReference type="SAM" id="MobiDB-lite"/>
    </source>
</evidence>
<dbReference type="GO" id="GO:0035556">
    <property type="term" value="P:intracellular signal transduction"/>
    <property type="evidence" value="ECO:0007669"/>
    <property type="project" value="TreeGrafter"/>
</dbReference>
<dbReference type="OrthoDB" id="541276at2759"/>
<dbReference type="FunFam" id="1.10.510.10:FF:000571">
    <property type="entry name" value="Maternal embryonic leucine zipper kinase"/>
    <property type="match status" value="1"/>
</dbReference>
<evidence type="ECO:0000256" key="14">
    <source>
        <dbReference type="ARBA" id="ARBA00022843"/>
    </source>
</evidence>
<evidence type="ECO:0000256" key="9">
    <source>
        <dbReference type="ARBA" id="ARBA00022741"/>
    </source>
</evidence>
<dbReference type="SUPFAM" id="SSF56112">
    <property type="entry name" value="Protein kinase-like (PK-like)"/>
    <property type="match status" value="1"/>
</dbReference>
<dbReference type="Pfam" id="PF00069">
    <property type="entry name" value="Pkinase"/>
    <property type="match status" value="1"/>
</dbReference>
<proteinExistence type="inferred from homology"/>
<dbReference type="InterPro" id="IPR011009">
    <property type="entry name" value="Kinase-like_dom_sf"/>
</dbReference>
<keyword evidence="12 18" id="KW-0067">ATP-binding</keyword>
<keyword evidence="7" id="KW-0808">Transferase</keyword>
<keyword evidence="4" id="KW-0217">Developmental protein</keyword>
<sequence length="410" mass="46561">MQSSDADVLKCLGYEVTDFLGKGSYGVVRLAYSKRHQKQVAIKIMHRRLSPHFFVSELLPREIHILKTVEHPHITRVLEIFDELSDGRVFVVMECAKMNLQEKIFDLTRVPIGQAKAWFSQLLSAVEYLHQQDIVHRDLKCRNVLVTADNQIKLADFGLGRFYKGFPQLCRTFYCTAEYAAPEVSDVWSLGVILYNMIIGTLPFRTVTYRGLIEAQKKPVTFPYGIPVDEDCRKFIEFILHVDPSTRPSVTEVANHPWMKIEKDQECTSDSSSLEISDLKQTEHVACSSSSSSDGEEVMANSEDVDVVVEEEEEKEEEEEHGCFIPVSAVVKRVASPILRASRNLRERMRKFFKVKSTANNSSSTTKTSSEVSDQSGLGKKEPVVSEKTKKPRFPKFKVSESRVLQIVDS</sequence>
<gene>
    <name evidence="22" type="primary">TSSK6</name>
    <name evidence="22" type="ORF">AMEX_G13781</name>
</gene>
<comment type="caution">
    <text evidence="22">The sequence shown here is derived from an EMBL/GenBank/DDBJ whole genome shotgun (WGS) entry which is preliminary data.</text>
</comment>
<evidence type="ECO:0000256" key="5">
    <source>
        <dbReference type="ARBA" id="ARBA00022527"/>
    </source>
</evidence>
<evidence type="ECO:0000256" key="19">
    <source>
        <dbReference type="RuleBase" id="RU000304"/>
    </source>
</evidence>
<comment type="cofactor">
    <cofactor evidence="1">
        <name>Mg(2+)</name>
        <dbReference type="ChEBI" id="CHEBI:18420"/>
    </cofactor>
</comment>
<dbReference type="InterPro" id="IPR000719">
    <property type="entry name" value="Prot_kinase_dom"/>
</dbReference>
<keyword evidence="13" id="KW-0460">Magnesium</keyword>
<evidence type="ECO:0000256" key="7">
    <source>
        <dbReference type="ARBA" id="ARBA00022679"/>
    </source>
</evidence>
<reference evidence="22 23" key="1">
    <citation type="submission" date="2021-07" db="EMBL/GenBank/DDBJ databases">
        <authorList>
            <person name="Imarazene B."/>
            <person name="Zahm M."/>
            <person name="Klopp C."/>
            <person name="Cabau C."/>
            <person name="Beille S."/>
            <person name="Jouanno E."/>
            <person name="Castinel A."/>
            <person name="Lluch J."/>
            <person name="Gil L."/>
            <person name="Kuchtly C."/>
            <person name="Lopez Roques C."/>
            <person name="Donnadieu C."/>
            <person name="Parrinello H."/>
            <person name="Journot L."/>
            <person name="Du K."/>
            <person name="Schartl M."/>
            <person name="Retaux S."/>
            <person name="Guiguen Y."/>
        </authorList>
    </citation>
    <scope>NUCLEOTIDE SEQUENCE [LARGE SCALE GENOMIC DNA]</scope>
    <source>
        <strain evidence="22">Pach_M1</strain>
        <tissue evidence="22">Testis</tissue>
    </source>
</reference>
<feature type="binding site" evidence="18">
    <location>
        <position position="43"/>
    </location>
    <ligand>
        <name>ATP</name>
        <dbReference type="ChEBI" id="CHEBI:30616"/>
    </ligand>
</feature>
<comment type="catalytic activity">
    <reaction evidence="16">
        <text>L-threonyl-[protein] + ATP = O-phospho-L-threonyl-[protein] + ADP + H(+)</text>
        <dbReference type="Rhea" id="RHEA:46608"/>
        <dbReference type="Rhea" id="RHEA-COMP:11060"/>
        <dbReference type="Rhea" id="RHEA-COMP:11605"/>
        <dbReference type="ChEBI" id="CHEBI:15378"/>
        <dbReference type="ChEBI" id="CHEBI:30013"/>
        <dbReference type="ChEBI" id="CHEBI:30616"/>
        <dbReference type="ChEBI" id="CHEBI:61977"/>
        <dbReference type="ChEBI" id="CHEBI:456216"/>
        <dbReference type="EC" id="2.7.11.1"/>
    </reaction>
</comment>
<evidence type="ECO:0000256" key="4">
    <source>
        <dbReference type="ARBA" id="ARBA00022473"/>
    </source>
</evidence>
<evidence type="ECO:0000256" key="3">
    <source>
        <dbReference type="ARBA" id="ARBA00012513"/>
    </source>
</evidence>
<evidence type="ECO:0000256" key="11">
    <source>
        <dbReference type="ARBA" id="ARBA00022782"/>
    </source>
</evidence>
<dbReference type="GO" id="GO:0007283">
    <property type="term" value="P:spermatogenesis"/>
    <property type="evidence" value="ECO:0007669"/>
    <property type="project" value="UniProtKB-KW"/>
</dbReference>
<feature type="compositionally biased region" description="Low complexity" evidence="20">
    <location>
        <begin position="356"/>
        <end position="370"/>
    </location>
</feature>
<dbReference type="InterPro" id="IPR008271">
    <property type="entry name" value="Ser/Thr_kinase_AS"/>
</dbReference>
<dbReference type="GO" id="GO:0005737">
    <property type="term" value="C:cytoplasm"/>
    <property type="evidence" value="ECO:0007669"/>
    <property type="project" value="TreeGrafter"/>
</dbReference>
<keyword evidence="8" id="KW-0479">Metal-binding</keyword>
<accession>A0A8T2LMD3</accession>
<dbReference type="GO" id="GO:0030154">
    <property type="term" value="P:cell differentiation"/>
    <property type="evidence" value="ECO:0007669"/>
    <property type="project" value="UniProtKB-KW"/>
</dbReference>
<evidence type="ECO:0000256" key="13">
    <source>
        <dbReference type="ARBA" id="ARBA00022842"/>
    </source>
</evidence>
<dbReference type="PROSITE" id="PS00107">
    <property type="entry name" value="PROTEIN_KINASE_ATP"/>
    <property type="match status" value="1"/>
</dbReference>
<dbReference type="GO" id="GO:0050321">
    <property type="term" value="F:tau-protein kinase activity"/>
    <property type="evidence" value="ECO:0007669"/>
    <property type="project" value="TreeGrafter"/>
</dbReference>
<evidence type="ECO:0000256" key="1">
    <source>
        <dbReference type="ARBA" id="ARBA00001946"/>
    </source>
</evidence>
<dbReference type="EMBL" id="JAICCE010000010">
    <property type="protein sequence ID" value="KAG9272759.1"/>
    <property type="molecule type" value="Genomic_DNA"/>
</dbReference>
<dbReference type="PANTHER" id="PTHR24346:SF102">
    <property type="entry name" value="TESTIS-SPECIFIC SERINE_THREONINE-PROTEIN KINASE 1"/>
    <property type="match status" value="1"/>
</dbReference>
<evidence type="ECO:0000256" key="15">
    <source>
        <dbReference type="ARBA" id="ARBA00022871"/>
    </source>
</evidence>
<evidence type="ECO:0000256" key="18">
    <source>
        <dbReference type="PROSITE-ProRule" id="PRU10141"/>
    </source>
</evidence>
<evidence type="ECO:0000256" key="16">
    <source>
        <dbReference type="ARBA" id="ARBA00047899"/>
    </source>
</evidence>
<dbReference type="Proteomes" id="UP000752171">
    <property type="component" value="Unassembled WGS sequence"/>
</dbReference>
<protein>
    <recommendedName>
        <fullName evidence="3">non-specific serine/threonine protein kinase</fullName>
        <ecNumber evidence="3">2.7.11.1</ecNumber>
    </recommendedName>
</protein>
<name>A0A8T2LMD3_ASTMX</name>
<keyword evidence="5 19" id="KW-0723">Serine/threonine-protein kinase</keyword>
<dbReference type="InterPro" id="IPR017441">
    <property type="entry name" value="Protein_kinase_ATP_BS"/>
</dbReference>
<evidence type="ECO:0000256" key="12">
    <source>
        <dbReference type="ARBA" id="ARBA00022840"/>
    </source>
</evidence>
<dbReference type="SMART" id="SM00220">
    <property type="entry name" value="S_TKc"/>
    <property type="match status" value="1"/>
</dbReference>
<evidence type="ECO:0000259" key="21">
    <source>
        <dbReference type="PROSITE" id="PS50011"/>
    </source>
</evidence>
<evidence type="ECO:0000256" key="10">
    <source>
        <dbReference type="ARBA" id="ARBA00022777"/>
    </source>
</evidence>
<keyword evidence="11" id="KW-0221">Differentiation</keyword>
<keyword evidence="10 22" id="KW-0418">Kinase</keyword>
<keyword evidence="14" id="KW-0832">Ubl conjugation</keyword>